<keyword evidence="14" id="KW-0206">Cytoskeleton</keyword>
<evidence type="ECO:0000259" key="28">
    <source>
        <dbReference type="Pfam" id="PF17852"/>
    </source>
</evidence>
<dbReference type="InterPro" id="IPR041466">
    <property type="entry name" value="Dynein_AAA5_ext"/>
</dbReference>
<protein>
    <recommendedName>
        <fullName evidence="17">Dynein axonemal heavy chain 17</fullName>
    </recommendedName>
    <alternativeName>
        <fullName evidence="19">Axonemal beta dynein heavy chain 17</fullName>
    </alternativeName>
    <alternativeName>
        <fullName evidence="18">Ciliary dynein heavy chain 17</fullName>
    </alternativeName>
</protein>
<feature type="domain" description="Dynein heavy chain ATP-binding dynein motor region" evidence="27">
    <location>
        <begin position="3407"/>
        <end position="3624"/>
    </location>
</feature>
<dbReference type="GO" id="GO:0036158">
    <property type="term" value="P:outer dynein arm assembly"/>
    <property type="evidence" value="ECO:0007669"/>
    <property type="project" value="Ensembl"/>
</dbReference>
<evidence type="ECO:0000256" key="12">
    <source>
        <dbReference type="ARBA" id="ARBA00023069"/>
    </source>
</evidence>
<dbReference type="GO" id="GO:0045505">
    <property type="term" value="F:dynein intermediate chain binding"/>
    <property type="evidence" value="ECO:0007669"/>
    <property type="project" value="InterPro"/>
</dbReference>
<feature type="coiled-coil region" evidence="20">
    <location>
        <begin position="3029"/>
        <end position="3080"/>
    </location>
</feature>
<dbReference type="GO" id="GO:0008569">
    <property type="term" value="F:minus-end-directed microtubule motor activity"/>
    <property type="evidence" value="ECO:0007669"/>
    <property type="project" value="InterPro"/>
</dbReference>
<dbReference type="FunFam" id="3.40.50.300:FF:000219">
    <property type="entry name" value="Dynein axonemal heavy chain 17"/>
    <property type="match status" value="1"/>
</dbReference>
<dbReference type="GO" id="GO:0007018">
    <property type="term" value="P:microtubule-based movement"/>
    <property type="evidence" value="ECO:0007669"/>
    <property type="project" value="InterPro"/>
</dbReference>
<evidence type="ECO:0000256" key="10">
    <source>
        <dbReference type="ARBA" id="ARBA00023017"/>
    </source>
</evidence>
<dbReference type="OMA" id="QRENMAG"/>
<dbReference type="Pfam" id="PF12775">
    <property type="entry name" value="AAA_7"/>
    <property type="match status" value="1"/>
</dbReference>
<dbReference type="Pfam" id="PF18198">
    <property type="entry name" value="AAA_lid_11"/>
    <property type="match status" value="1"/>
</dbReference>
<feature type="domain" description="Dynein heavy chain AAA lid" evidence="30">
    <location>
        <begin position="4017"/>
        <end position="4153"/>
    </location>
</feature>
<evidence type="ECO:0000256" key="20">
    <source>
        <dbReference type="SAM" id="Coils"/>
    </source>
</evidence>
<reference evidence="32" key="1">
    <citation type="submission" date="2025-08" db="UniProtKB">
        <authorList>
            <consortium name="Ensembl"/>
        </authorList>
    </citation>
    <scope>IDENTIFICATION</scope>
</reference>
<dbReference type="FunFam" id="3.40.50.300:FF:000682">
    <property type="entry name" value="Dynein axonemal heavy chain 17"/>
    <property type="match status" value="1"/>
</dbReference>
<dbReference type="InterPro" id="IPR013602">
    <property type="entry name" value="Dynein_heavy_linker"/>
</dbReference>
<dbReference type="PANTHER" id="PTHR45703">
    <property type="entry name" value="DYNEIN HEAVY CHAIN"/>
    <property type="match status" value="1"/>
</dbReference>
<evidence type="ECO:0000259" key="24">
    <source>
        <dbReference type="Pfam" id="PF12774"/>
    </source>
</evidence>
<dbReference type="Gene3D" id="1.10.472.130">
    <property type="match status" value="1"/>
</dbReference>
<dbReference type="STRING" id="9568.ENSMLEP00000024127"/>
<dbReference type="Gene3D" id="3.20.180.20">
    <property type="entry name" value="Dynein heavy chain, N-terminal domain 2"/>
    <property type="match status" value="1"/>
</dbReference>
<comment type="similarity">
    <text evidence="2">Belongs to the dynein heavy chain family.</text>
</comment>
<keyword evidence="7" id="KW-0547">Nucleotide-binding</keyword>
<dbReference type="InterPro" id="IPR035699">
    <property type="entry name" value="AAA_6"/>
</dbReference>
<keyword evidence="15" id="KW-0966">Cell projection</keyword>
<dbReference type="GO" id="GO:0036157">
    <property type="term" value="C:outer dynein arm"/>
    <property type="evidence" value="ECO:0007669"/>
    <property type="project" value="Ensembl"/>
</dbReference>
<dbReference type="FunFam" id="1.20.140.100:FF:000007">
    <property type="entry name" value="Dynein axonemal heavy chain 9"/>
    <property type="match status" value="1"/>
</dbReference>
<sequence length="4456" mass="508590">MTMTPDVRLEYLEEVASVVLKFKPDKWSKLIGAEENVALFTEFFEKPDVRVLVLTLNAAGMIVPCLGFPESLKSKGVYFIKTKPDNINKDNYKARLLYGDISPTPVEQLITVVEEVLYSLLNQRENMAGWPQVVSEDIVKQVHRLKNEMFVMSGKIKGKTLLPIPEHLGSLDGTLESMERIPSSLDNSLLHAIETTIIDWSHQIRDVLSKDSAQALLDGLHPLPQVEFEFWDARLLNLKCIHEQLNRPKVNKIVEILEKARSCYWPALQNVYTNVTEGLKEANDIVLYLKPLRILLEEMEQADFTMLPTFIAKVLDTICFIWATSEYYNTPVRIIVILQEFCNQIIETTRTFLSPEEVLKGLQGEIEEVLSGISLAVNVLKELYQTYDFCCTNMKLFFKDKEPVPWEFPSSLAFSRMNSFSHRIQTIEVLYKTAIEFLKLEKIELGGVRGNLLGNLVTQIYDEVFELVKVFADCKYDPLDPGDSNFDRDYADFEIKIQDLDRRLAAIFCQGFEDCSSIESSAKLLYMCGGLLERPLILAKVVPRYSVMLELFDAELDNAKILYDAQMAASEEGKIPLIHRNMPPVAGQLKWSLELQERLEVSLKHLKHIEHPVMSGAEAKLIYQKYDEMMELLRSHREKIYQQWVAGVDQDCHFNLGQPLILRDASNNLIHVNFSKALVAVLREVKYLNFQQQKDIPDSAESLFSENETFRKFVGNLELIVGWYNEIKTTVKAVEFLLIKSELEAIDVKLLSAETTLFWNGEGVFQYIQEVREILHNLQNRMQKAKQNIEGISQAMKVSKGQSTERGFVGKEALLDLDGRLANLSKRYTAVRDAGMKIQAMVAENAELFRADTLSLPWKDYVIYIDDMVLDEFDKFIHKSLNFLMDNMESIAPLFEIRMELDEDGLTFRPSLEVGSEHGFLALIEGLVNDIYNVARFIPRLAKGRMNYKMDLEDNTELIEMREEVSSLVINAMKEAEEYQDSFERYSYLWMDDLQEFMNNFLIYGCAVTAEDLETQTDDTIPKTPPTLAQFQQQIDSYEKLYEEVSECENTKVFHGWLQCDCRPFKQALLSTIRRWGFMFKQHLSNHVTNSLADLEAFMKVARMGLTKPLKEGDYDGLVEVMGHLMKVKERQVATDNMFEPLKQTIELLKTYGEEMPEEIHLKLQELPEHWTNTKKLAIQVKQNVAPLQANEVSILRRKCQQFELKQHEFREKFRHKAPFSFSDPNPYKSLNKQQKSISAMEGIMEELSKSGGLFEVTVPDYKQLKACHREVRLLKELWDMIVVVNTSIEDWKTTKWKDINVEQMDIDCKKFAKDVRSLDKEMKTWDAFVGLDNTVKNMITSLRAVSELQNPAIRERHWQQLMQATQVKFKMSEETTLADLLQLNLHNYEDEVRNIVDKAVKESGMEKVLKALDSTWSMMEFEHEPHPRTGTMMLKSNEVLVETLEDNQVQLQNLMTSKYLAHFLKEVTSWQQKLSMADSVISIWFEVQRTWSHLESIFIGSEDIRAQLPEDSQRFDDIDQEFKALMEDAVKTPNVVEATSKPGLYNKLEALKKSLAMCEKALSEYLETKRLAFPRFYFVSSADLLDILSNGNDPVEVSRHLSKLFDSLCKLKFQLDANDKPLKVGLGMYSKEDEYMDFDQDCDLSGQVEVWLNRVLDRMCSTLRHEIPEAVVTYEEKPREQWILDYSAQVALTCTQIWWTTEVGLAFARLEEGYENAIKDYNKKQISQLNALITLLIGNLNAGDRMKIMTICTIDVHARDVVAKMIVVESSQAFTWQAQLRHRWDEEKRHCFANICDAQIQYSYEYLGNTPRLVITPLTDRCYITLTQSLHLIMGGAPAGPAGTGKTETTKDLGRALGTMVYVFNCSEQMDYKSCGNIYKGLAQTGAWGCFDEFNRISVEVLSVIAVQVKCVQDAIRAKKKTFNFLGEIIGLIPTVGIFITMNPGYAGRTELPENLKALFRPCAMVVPDFELICEIMLVAEGFLEARLLARKFITLYTLCKELLSKQDHYDWGLRAIKSVLVVAGSLKRGDPSRAEDQVLMRALRDFNIPKIVTDDLPVFMGLIGDLFPALDVPRKRDLNFEKIIKQSIVELKLQAEDSFVLKVVQLEELLQVRHSVFVIGNAGSGKSQVLKSLNKTYQNLKRKPVAVDLDPKAVTCDELFGIINPATREWKDGLFSTIMRDLANITHDGPKWIILDGDIDPMWIESLNTVMDDNKVLTLASNERIPLNRTMRLVFEISHLRTATPATVSRAGILYINPADLGWNPVVSSWIERRKVQSEKANLMILFDKYLPTCLDKLRFGFKKITPVPEITVIQMILYLLECLLTEKTVPPDSPKELYELYFVFACFWAFGGAMFQDQLVDYRVEFSKWWINEFKTIKFPSQGTIFDYYIDPDTKKFLPWTDKVPSFELDPDVPLQASLVHTMETIRLRYFMDLLMEKSRPVMLVGNAGTGKSVMMGDKLESLNTDYYLVQAVPFNFYTTSAMLQGVLEKPLEKKSGRNYGPPGTKKLIYFIDDMNMPEVDKYGTVAPHTLIRQHMDHRHWYDRHKLTLKDVHNCQYVACMNPTSGSFTIDPRLQRHFCVFAVSFPGQEALTTIYNTILTQHLAFRSVSMATQRISNQLVAAALALHQKVAATFLPTAIKFHYVFNLRDLSNIFQGLLFSTAEVLKTPLDLVRLWLHEAERVYGDKMVDEKDQETLHRVTMASTKKFFDDLGDELLFAKPNIFCHFAQGIGDPKYVPVTDVAPLNKLLVDVLDSYNEINAVMNLVLFEDAVAHICRINRILESPRGNALLVGVGGSGKQSLSRLAAYISGLDVFQITLKKGYGIPDLKVDLAAQYIKAAVKNIPSVFLMTDSQVAEEQFLVLINDLLASGEIPGLFTEDEVENIVSSMRPQVKSLGMNDTREACWKFFIEKVRRQLKVILCFSPVGSVLRVRARKFPAVVNCTAIDWFHEWPEDALVSVSARFLEETEGIPREVKASISFFMSYVHTTVNEMSRVYLATERRYNYTTPKTFLEQIKLYQNLLAKKRMELVAKIERLENGLMKLQSTASQVDDLKAKLAIQEAELKQKNENADKLIQVVGIETEKVSKEKAIADEEEVKVEVINKNVTEKQKACETDLAKAEPALLAAQEALDTLNKNNLTELKSFGSPPDAVVNVTAAVMILTAPGGRIPKDKSWKAAKIMMGKVDTFLDSLKKFDKEHIPEACLKAFKPYQGNPTFDPEFIRSKSTAAAGLCSWCINIVRFYEVYCDVAPKRQALEEANAELAEAQEKLSRIKNKIAELNANLSNLTSAFEKATAEKIKCQQEADATNRVILLANRLVGGLASENVRWAESVENFRSQGVTLCGDVLLISAFVSYVGYFTKKYRNELMEKFWIPYIHNLKVPIPITNGLDPLSLLTDDADVATWNNQGLPSDRMSTENATILCNTERWPLIVDAQLQGIKWIKNKYSSELKAIRLGQKSYLDVIEQAISEGDTLLIENIGETVDPVLDPLLGRNTIKKGKYIKIGDKEVEYHPKFRLILHTKYFNPHYKPEMQAQCTLINFLVTRDGLEDQLLAAVVAKERPDLEQLKANLTKSQNEFKIVLKELEDSLLARLSAASGNFLGDTALVENLETTKHTASEIEEKVVEAKITEVKINEARESYRPAAERASLLYFILNDLNKINPIYQFSLKAFNVVFEKAIQRTTPASEVKQRVINLTDEITYSVYMYTARGLFERDKLIFLAQVTFQVLSMKKELNPVELDFLLRFPFKAGVVSPVDFLQHQGWGGIKALSEMDEFKNLDSDIEGSAKRWKKLVESEAPEKEIFPKEWKNKTALQKLCMVRCMRPDRMTYAVKNFVEEKMGSKFVEGRSVEFSKSYEESSPSTPIFFILSPGVDPLKDVEALGKKLGFTIDNGKLHNVSLGQGQEVVAEDALDVAAEKGHWVILQNIHLVARWLGTLDKKLERYSTGSHEDYRVFISAEPAPSPETHIIPQGILENAIKITNEPPTGMHANLHKALDLFTQDTLEMCTKEMEFKCILFALCYFHAVVAERRKFGAQGWNRSYPFNNGDLTISINVLYNYLEANPKVPWDDLRYLFGEIMYGGHITDDWDRRLCRTYLAEYIRTEMLEGGVLLAPGFQIPPNLDYKGYHEYIDENLPPESPYLYGLHPNAEIGFLTVTSEKLFRTVLEMQPKETDSGAGTGVSREEKVKAVLDDILEKIPETFNMAEIMAKAAEKTPYVVVAFQECERMNILTNEMRRSLKELNLGLKGELTITTDMEDLSTALFYDTVPDTWVARAYPSMMGLAAWYADLLLRIRELEAWTTDFALPTTVWLAGFFNPQSFLTAIMQSMARKNEWPLDKMCLSVEVTKKNREDMTAPPREGSYVYGLFMEGARWDTQTGVIAEARLKELTPAMPVIFIKAIPVDRMETKNIYECPVYKTRIRGPTYVWTFNLKTKEKAAKWVLAAVALLLQV</sequence>
<dbReference type="Gene3D" id="1.20.920.30">
    <property type="match status" value="1"/>
</dbReference>
<keyword evidence="6" id="KW-0677">Repeat</keyword>
<dbReference type="Pfam" id="PF08393">
    <property type="entry name" value="DHC_N2"/>
    <property type="match status" value="1"/>
</dbReference>
<evidence type="ECO:0000256" key="17">
    <source>
        <dbReference type="ARBA" id="ARBA00069445"/>
    </source>
</evidence>
<dbReference type="Pfam" id="PF12781">
    <property type="entry name" value="AAA_9"/>
    <property type="match status" value="1"/>
</dbReference>
<evidence type="ECO:0000259" key="29">
    <source>
        <dbReference type="Pfam" id="PF17857"/>
    </source>
</evidence>
<dbReference type="FunFam" id="1.10.472.130:FF:000001">
    <property type="entry name" value="Dynein, axonemal, heavy chain 9"/>
    <property type="match status" value="1"/>
</dbReference>
<evidence type="ECO:0000256" key="7">
    <source>
        <dbReference type="ARBA" id="ARBA00022741"/>
    </source>
</evidence>
<dbReference type="Gene3D" id="1.20.140.100">
    <property type="entry name" value="Dynein heavy chain, N-terminal domain 2"/>
    <property type="match status" value="1"/>
</dbReference>
<dbReference type="Pfam" id="PF17852">
    <property type="entry name" value="Dynein_AAA_lid"/>
    <property type="match status" value="1"/>
</dbReference>
<evidence type="ECO:0000259" key="31">
    <source>
        <dbReference type="Pfam" id="PF18199"/>
    </source>
</evidence>
<dbReference type="FunFam" id="1.10.8.1220:FF:000001">
    <property type="entry name" value="Dynein axonemal heavy chain 5"/>
    <property type="match status" value="1"/>
</dbReference>
<dbReference type="InterPro" id="IPR004273">
    <property type="entry name" value="Dynein_heavy_D6_P-loop"/>
</dbReference>
<evidence type="ECO:0000256" key="4">
    <source>
        <dbReference type="ARBA" id="ARBA00022490"/>
    </source>
</evidence>
<dbReference type="Gene3D" id="3.10.490.20">
    <property type="match status" value="1"/>
</dbReference>
<dbReference type="InterPro" id="IPR035706">
    <property type="entry name" value="AAA_9"/>
</dbReference>
<dbReference type="InterPro" id="IPR043157">
    <property type="entry name" value="Dynein_AAA1S"/>
</dbReference>
<feature type="domain" description="Dynein heavy chain hydrolytic ATP-binding dynein motor region" evidence="24">
    <location>
        <begin position="1803"/>
        <end position="2129"/>
    </location>
</feature>
<name>A0A2K5Z8J8_MANLE</name>
<reference evidence="32" key="2">
    <citation type="submission" date="2025-09" db="UniProtKB">
        <authorList>
            <consortium name="Ensembl"/>
        </authorList>
    </citation>
    <scope>IDENTIFICATION</scope>
</reference>
<dbReference type="FunFam" id="3.40.50.300:FF:001810">
    <property type="entry name" value="Cytoplasmic dynein 2 heavy chain 1"/>
    <property type="match status" value="1"/>
</dbReference>
<feature type="coiled-coil region" evidence="20">
    <location>
        <begin position="768"/>
        <end position="795"/>
    </location>
</feature>
<dbReference type="Pfam" id="PF17857">
    <property type="entry name" value="AAA_lid_1"/>
    <property type="match status" value="1"/>
</dbReference>
<evidence type="ECO:0000313" key="33">
    <source>
        <dbReference type="Proteomes" id="UP000233140"/>
    </source>
</evidence>
<dbReference type="Gene3D" id="6.10.140.1060">
    <property type="match status" value="1"/>
</dbReference>
<evidence type="ECO:0000256" key="5">
    <source>
        <dbReference type="ARBA" id="ARBA00022701"/>
    </source>
</evidence>
<feature type="domain" description="Dynein heavy chain 3 AAA+ lid" evidence="29">
    <location>
        <begin position="2622"/>
        <end position="2721"/>
    </location>
</feature>
<dbReference type="InterPro" id="IPR026983">
    <property type="entry name" value="DHC"/>
</dbReference>
<dbReference type="Gene3D" id="1.10.8.710">
    <property type="match status" value="1"/>
</dbReference>
<feature type="domain" description="Dynein heavy chain AAA 5 extension" evidence="28">
    <location>
        <begin position="2288"/>
        <end position="2405"/>
    </location>
</feature>
<keyword evidence="4" id="KW-0963">Cytoplasm</keyword>
<evidence type="ECO:0000259" key="27">
    <source>
        <dbReference type="Pfam" id="PF12781"/>
    </source>
</evidence>
<dbReference type="Proteomes" id="UP000233140">
    <property type="component" value="Unassembled WGS sequence"/>
</dbReference>
<dbReference type="Pfam" id="PF08385">
    <property type="entry name" value="DHC_N1"/>
    <property type="match status" value="1"/>
</dbReference>
<dbReference type="FunFam" id="1.10.287.2620:FF:000004">
    <property type="entry name" value="Dynein axonemal heavy chain 17"/>
    <property type="match status" value="1"/>
</dbReference>
<evidence type="ECO:0000259" key="23">
    <source>
        <dbReference type="Pfam" id="PF08393"/>
    </source>
</evidence>
<keyword evidence="9" id="KW-0282">Flagellum</keyword>
<comment type="function">
    <text evidence="16">Force generating protein component of the outer dynein arms (ODAs) in the sperm flagellum. Produces force towards the minus ends of microtubules. Dynein has ATPase activity; the force-producing power stroke is thought to occur on release of ADP. Plays a major role in sperm motility, implicated in sperm flagellar assembly and beating.</text>
</comment>
<dbReference type="InterPro" id="IPR013594">
    <property type="entry name" value="Dynein_heavy_tail"/>
</dbReference>
<keyword evidence="5" id="KW-0493">Microtubule</keyword>
<dbReference type="InterPro" id="IPR043160">
    <property type="entry name" value="Dynein_C_barrel"/>
</dbReference>
<feature type="domain" description="Dynein heavy chain coiled coil stalk" evidence="25">
    <location>
        <begin position="3037"/>
        <end position="3380"/>
    </location>
</feature>
<evidence type="ECO:0000313" key="32">
    <source>
        <dbReference type="Ensembl" id="ENSMLEP00000024127.1"/>
    </source>
</evidence>
<dbReference type="Gene3D" id="1.20.920.20">
    <property type="match status" value="1"/>
</dbReference>
<evidence type="ECO:0000259" key="22">
    <source>
        <dbReference type="Pfam" id="PF08385"/>
    </source>
</evidence>
<dbReference type="PANTHER" id="PTHR45703:SF4">
    <property type="entry name" value="DYNEIN AXONEMAL HEAVY CHAIN 17"/>
    <property type="match status" value="1"/>
</dbReference>
<dbReference type="Pfam" id="PF12774">
    <property type="entry name" value="AAA_6"/>
    <property type="match status" value="1"/>
</dbReference>
<dbReference type="GO" id="GO:0051959">
    <property type="term" value="F:dynein light intermediate chain binding"/>
    <property type="evidence" value="ECO:0007669"/>
    <property type="project" value="InterPro"/>
</dbReference>
<feature type="domain" description="Dynein heavy chain AAA module D4" evidence="26">
    <location>
        <begin position="2765"/>
        <end position="3024"/>
    </location>
</feature>
<dbReference type="Gene3D" id="1.10.8.720">
    <property type="entry name" value="Region D6 of dynein motor"/>
    <property type="match status" value="1"/>
</dbReference>
<dbReference type="Ensembl" id="ENSMLET00000047648.1">
    <property type="protein sequence ID" value="ENSMLEP00000024127.1"/>
    <property type="gene ID" value="ENSMLEG00000036182.1"/>
</dbReference>
<evidence type="ECO:0000259" key="21">
    <source>
        <dbReference type="Pfam" id="PF03028"/>
    </source>
</evidence>
<dbReference type="FunFam" id="3.20.180.20:FF:000001">
    <property type="entry name" value="Dynein axonemal heavy chain 5"/>
    <property type="match status" value="1"/>
</dbReference>
<keyword evidence="13" id="KW-0505">Motor protein</keyword>
<evidence type="ECO:0000256" key="2">
    <source>
        <dbReference type="ARBA" id="ARBA00008887"/>
    </source>
</evidence>
<dbReference type="SUPFAM" id="SSF52540">
    <property type="entry name" value="P-loop containing nucleoside triphosphate hydrolases"/>
    <property type="match status" value="4"/>
</dbReference>
<dbReference type="GeneTree" id="ENSGT00940000154076"/>
<dbReference type="Gene3D" id="1.20.58.1120">
    <property type="match status" value="1"/>
</dbReference>
<dbReference type="FunFam" id="1.10.8.720:FF:000002">
    <property type="entry name" value="Dynein heavy chain 9, axonemal"/>
    <property type="match status" value="1"/>
</dbReference>
<keyword evidence="12" id="KW-0969">Cilium</keyword>
<evidence type="ECO:0000256" key="16">
    <source>
        <dbReference type="ARBA" id="ARBA00053934"/>
    </source>
</evidence>
<accession>A0A2K5Z8J8</accession>
<dbReference type="InterPro" id="IPR024743">
    <property type="entry name" value="Dynein_HC_stalk"/>
</dbReference>
<proteinExistence type="inferred from homology"/>
<dbReference type="InterPro" id="IPR027417">
    <property type="entry name" value="P-loop_NTPase"/>
</dbReference>
<evidence type="ECO:0000256" key="19">
    <source>
        <dbReference type="ARBA" id="ARBA00082511"/>
    </source>
</evidence>
<evidence type="ECO:0000256" key="1">
    <source>
        <dbReference type="ARBA" id="ARBA00004611"/>
    </source>
</evidence>
<evidence type="ECO:0000256" key="8">
    <source>
        <dbReference type="ARBA" id="ARBA00022840"/>
    </source>
</evidence>
<comment type="subcellular location">
    <subcellularLocation>
        <location evidence="1">Cytoplasm</location>
        <location evidence="1">Cytoskeleton</location>
        <location evidence="1">Flagellum axoneme</location>
    </subcellularLocation>
</comment>
<keyword evidence="11 20" id="KW-0175">Coiled coil</keyword>
<dbReference type="InterPro" id="IPR041589">
    <property type="entry name" value="DNAH3_AAA_lid_1"/>
</dbReference>
<dbReference type="FunFam" id="3.40.50.300:FF:000049">
    <property type="entry name" value="Dynein, axonemal, heavy chain 5"/>
    <property type="match status" value="1"/>
</dbReference>
<evidence type="ECO:0000259" key="25">
    <source>
        <dbReference type="Pfam" id="PF12777"/>
    </source>
</evidence>
<evidence type="ECO:0000256" key="6">
    <source>
        <dbReference type="ARBA" id="ARBA00022737"/>
    </source>
</evidence>
<dbReference type="InterPro" id="IPR024317">
    <property type="entry name" value="Dynein_heavy_chain_D4_dom"/>
</dbReference>
<keyword evidence="10" id="KW-0243">Dynein</keyword>
<dbReference type="InterPro" id="IPR042222">
    <property type="entry name" value="Dynein_2_N"/>
</dbReference>
<evidence type="ECO:0000256" key="13">
    <source>
        <dbReference type="ARBA" id="ARBA00023175"/>
    </source>
</evidence>
<keyword evidence="8" id="KW-0067">ATP-binding</keyword>
<evidence type="ECO:0000256" key="11">
    <source>
        <dbReference type="ARBA" id="ARBA00023054"/>
    </source>
</evidence>
<dbReference type="Gene3D" id="1.10.8.1220">
    <property type="match status" value="1"/>
</dbReference>
<dbReference type="InterPro" id="IPR041658">
    <property type="entry name" value="AAA_lid_11"/>
</dbReference>
<evidence type="ECO:0000256" key="15">
    <source>
        <dbReference type="ARBA" id="ARBA00023273"/>
    </source>
</evidence>
<dbReference type="Gene3D" id="1.20.1270.280">
    <property type="match status" value="1"/>
</dbReference>
<evidence type="ECO:0000256" key="18">
    <source>
        <dbReference type="ARBA" id="ARBA00082505"/>
    </source>
</evidence>
<dbReference type="GO" id="GO:0005524">
    <property type="term" value="F:ATP binding"/>
    <property type="evidence" value="ECO:0007669"/>
    <property type="project" value="UniProtKB-KW"/>
</dbReference>
<dbReference type="Pfam" id="PF12780">
    <property type="entry name" value="AAA_8"/>
    <property type="match status" value="1"/>
</dbReference>
<feature type="domain" description="Dynein heavy chain region D6 P-loop" evidence="21">
    <location>
        <begin position="3865"/>
        <end position="3985"/>
    </location>
</feature>
<dbReference type="Pfam" id="PF18199">
    <property type="entry name" value="Dynein_C"/>
    <property type="match status" value="1"/>
</dbReference>
<evidence type="ECO:0000256" key="9">
    <source>
        <dbReference type="ARBA" id="ARBA00022846"/>
    </source>
</evidence>
<dbReference type="FunFam" id="3.10.490.20:FF:000002">
    <property type="entry name" value="Dynein axonemal heavy chain 17"/>
    <property type="match status" value="1"/>
</dbReference>
<gene>
    <name evidence="32" type="primary">DNAH17</name>
</gene>
<feature type="domain" description="Dynein heavy chain C-terminal" evidence="31">
    <location>
        <begin position="4161"/>
        <end position="4454"/>
    </location>
</feature>
<dbReference type="Gene3D" id="3.40.50.300">
    <property type="entry name" value="P-loop containing nucleotide triphosphate hydrolases"/>
    <property type="match status" value="5"/>
</dbReference>
<keyword evidence="33" id="KW-1185">Reference proteome</keyword>
<feature type="domain" description="Dynein heavy chain tail" evidence="22">
    <location>
        <begin position="190"/>
        <end position="767"/>
    </location>
</feature>
<organism evidence="32 33">
    <name type="scientific">Mandrillus leucophaeus</name>
    <name type="common">Drill</name>
    <name type="synonym">Papio leucophaeus</name>
    <dbReference type="NCBI Taxonomy" id="9568"/>
    <lineage>
        <taxon>Eukaryota</taxon>
        <taxon>Metazoa</taxon>
        <taxon>Chordata</taxon>
        <taxon>Craniata</taxon>
        <taxon>Vertebrata</taxon>
        <taxon>Euteleostomi</taxon>
        <taxon>Mammalia</taxon>
        <taxon>Eutheria</taxon>
        <taxon>Euarchontoglires</taxon>
        <taxon>Primates</taxon>
        <taxon>Haplorrhini</taxon>
        <taxon>Catarrhini</taxon>
        <taxon>Cercopithecidae</taxon>
        <taxon>Cercopithecinae</taxon>
        <taxon>Mandrillus</taxon>
    </lineage>
</organism>
<dbReference type="InterPro" id="IPR041228">
    <property type="entry name" value="Dynein_C"/>
</dbReference>
<dbReference type="FunFam" id="1.20.920.30:FF:000003">
    <property type="entry name" value="Dynein axonemal heavy chain 17"/>
    <property type="match status" value="1"/>
</dbReference>
<evidence type="ECO:0000259" key="30">
    <source>
        <dbReference type="Pfam" id="PF18198"/>
    </source>
</evidence>
<dbReference type="InterPro" id="IPR042228">
    <property type="entry name" value="Dynein_linker_3"/>
</dbReference>
<dbReference type="Gene3D" id="1.10.287.2620">
    <property type="match status" value="1"/>
</dbReference>
<dbReference type="InterPro" id="IPR042219">
    <property type="entry name" value="AAA_lid_11_sf"/>
</dbReference>
<dbReference type="GO" id="GO:0036126">
    <property type="term" value="C:sperm flagellum"/>
    <property type="evidence" value="ECO:0007669"/>
    <property type="project" value="Ensembl"/>
</dbReference>
<evidence type="ECO:0000256" key="3">
    <source>
        <dbReference type="ARBA" id="ARBA00011655"/>
    </source>
</evidence>
<comment type="subunit">
    <text evidence="3">Consists of at least two heavy chains and a number of intermediate and light chains.</text>
</comment>
<feature type="coiled-coil region" evidence="20">
    <location>
        <begin position="3252"/>
        <end position="3300"/>
    </location>
</feature>
<dbReference type="FunFam" id="1.10.8.710:FF:000002">
    <property type="entry name" value="dynein heavy chain 17, axonemal"/>
    <property type="match status" value="1"/>
</dbReference>
<dbReference type="Pfam" id="PF03028">
    <property type="entry name" value="Dynein_heavy"/>
    <property type="match status" value="1"/>
</dbReference>
<dbReference type="FunFam" id="1.20.1270.280:FF:000003">
    <property type="entry name" value="Dynein axonemal heavy chain 17"/>
    <property type="match status" value="1"/>
</dbReference>
<dbReference type="FunFam" id="1.20.58.1120:FF:000002">
    <property type="entry name" value="Dynein heavy chain 9, axonemal"/>
    <property type="match status" value="1"/>
</dbReference>
<dbReference type="Pfam" id="PF12777">
    <property type="entry name" value="MT"/>
    <property type="match status" value="1"/>
</dbReference>
<evidence type="ECO:0000259" key="26">
    <source>
        <dbReference type="Pfam" id="PF12780"/>
    </source>
</evidence>
<feature type="domain" description="Dynein heavy chain linker" evidence="23">
    <location>
        <begin position="1265"/>
        <end position="1670"/>
    </location>
</feature>
<dbReference type="GO" id="GO:0005874">
    <property type="term" value="C:microtubule"/>
    <property type="evidence" value="ECO:0007669"/>
    <property type="project" value="UniProtKB-KW"/>
</dbReference>
<dbReference type="FunFam" id="3.40.50.300:FF:000411">
    <property type="entry name" value="dynein heavy chain 17, axonemal"/>
    <property type="match status" value="1"/>
</dbReference>
<evidence type="ECO:0000256" key="14">
    <source>
        <dbReference type="ARBA" id="ARBA00023212"/>
    </source>
</evidence>
<dbReference type="FunFam" id="1.20.920.20:FF:000003">
    <property type="entry name" value="Dynein axonemal heavy chain 17"/>
    <property type="match status" value="1"/>
</dbReference>